<evidence type="ECO:0000256" key="15">
    <source>
        <dbReference type="RuleBase" id="RU003357"/>
    </source>
</evidence>
<dbReference type="Gene3D" id="2.40.170.20">
    <property type="entry name" value="TonB-dependent receptor, beta-barrel domain"/>
    <property type="match status" value="1"/>
</dbReference>
<evidence type="ECO:0000256" key="13">
    <source>
        <dbReference type="ARBA" id="ARBA00023237"/>
    </source>
</evidence>
<keyword evidence="9" id="KW-0406">Ion transport</keyword>
<evidence type="ECO:0000256" key="5">
    <source>
        <dbReference type="ARBA" id="ARBA00022496"/>
    </source>
</evidence>
<evidence type="ECO:0000256" key="3">
    <source>
        <dbReference type="ARBA" id="ARBA00022448"/>
    </source>
</evidence>
<keyword evidence="11 14" id="KW-0472">Membrane</keyword>
<comment type="similarity">
    <text evidence="2 14 15">Belongs to the TonB-dependent receptor family.</text>
</comment>
<keyword evidence="8" id="KW-0408">Iron</keyword>
<comment type="subcellular location">
    <subcellularLocation>
        <location evidence="1 14">Cell outer membrane</location>
        <topology evidence="1 14">Multi-pass membrane protein</topology>
    </subcellularLocation>
</comment>
<evidence type="ECO:0000256" key="10">
    <source>
        <dbReference type="ARBA" id="ARBA00023077"/>
    </source>
</evidence>
<keyword evidence="12" id="KW-0675">Receptor</keyword>
<keyword evidence="10 15" id="KW-0798">TonB box</keyword>
<organism evidence="19 20">
    <name type="scientific">Rodentibacter myodis</name>
    <dbReference type="NCBI Taxonomy" id="1907939"/>
    <lineage>
        <taxon>Bacteria</taxon>
        <taxon>Pseudomonadati</taxon>
        <taxon>Pseudomonadota</taxon>
        <taxon>Gammaproteobacteria</taxon>
        <taxon>Pasteurellales</taxon>
        <taxon>Pasteurellaceae</taxon>
        <taxon>Rodentibacter</taxon>
    </lineage>
</organism>
<feature type="domain" description="TonB-dependent receptor plug" evidence="18">
    <location>
        <begin position="55"/>
        <end position="152"/>
    </location>
</feature>
<evidence type="ECO:0000256" key="6">
    <source>
        <dbReference type="ARBA" id="ARBA00022692"/>
    </source>
</evidence>
<dbReference type="GO" id="GO:0009279">
    <property type="term" value="C:cell outer membrane"/>
    <property type="evidence" value="ECO:0007669"/>
    <property type="project" value="UniProtKB-SubCell"/>
</dbReference>
<dbReference type="GO" id="GO:0038023">
    <property type="term" value="F:signaling receptor activity"/>
    <property type="evidence" value="ECO:0007669"/>
    <property type="project" value="InterPro"/>
</dbReference>
<dbReference type="InterPro" id="IPR010105">
    <property type="entry name" value="TonB_sidphr_rcpt"/>
</dbReference>
<evidence type="ECO:0008006" key="21">
    <source>
        <dbReference type="Google" id="ProtNLM"/>
    </source>
</evidence>
<evidence type="ECO:0000313" key="19">
    <source>
        <dbReference type="EMBL" id="OOF58186.1"/>
    </source>
</evidence>
<evidence type="ECO:0000256" key="8">
    <source>
        <dbReference type="ARBA" id="ARBA00023004"/>
    </source>
</evidence>
<dbReference type="AlphaFoldDB" id="A0A1V3JMX2"/>
<dbReference type="GO" id="GO:0015891">
    <property type="term" value="P:siderophore transport"/>
    <property type="evidence" value="ECO:0007669"/>
    <property type="project" value="InterPro"/>
</dbReference>
<accession>A0A1V3JMX2</accession>
<evidence type="ECO:0000256" key="11">
    <source>
        <dbReference type="ARBA" id="ARBA00023136"/>
    </source>
</evidence>
<sequence>MKKTFVYSTLTGAIIFALNSAYAQTPNATSQNVEELEEINIVGSVAKAGKVDYMTPRSIAVINDETLKNWNLDQLDASLRYEPGTLSQVYGSDLDTNDWVKMRGMDARLTIDGSAVYNTGYSHWTPNMYGVEAVEVVKGADSLTYGSAQSGGLINLITKRPTAEPKGEINFKLGNRHERGISADISDKAAENVRYRLVADYNKKQGELRGTWLESYYFAPSLTWDISNRTSLTLLASVQKDVGVPTTGFFPMQGTLYTDLGKIDRRTNLGDPTTDSLNRKQYSLGYEFTHKFDDSLTFSQNYKFNMQDVKQQSAFSNGVTVFPTIGQGAVFNDVITRSHSIDNRLTKTWTRDNYENSLTLGVDYQHLTAKGAYNSYYMPYSVPATFTPLYTLNSLAPVYNAIQVPNNTLARPNYDVTQRQLGFYLQDQIKIGNWHFSGGVRNDRAKGEEGANRYKINHTSYSGGLMYVADNGLAPYFSYSESFVPETAQYKPTEGRQYEAGIKYLPSFIDGTFSIAYFDLKQDNAFTPSATGNAFQTKELRSKGVEFAANFNVAEKTAITLGYTFNHVKDIRETGDEIRPALIPRHTASAQLTHQFFDNFIAGAAIRYIGTSSNGTADNIKAPAKTLADLMLKYRINPNWELQANVSNLTDEKYVASCFYSTCYYGEGRRFSANLSYKW</sequence>
<evidence type="ECO:0000256" key="9">
    <source>
        <dbReference type="ARBA" id="ARBA00023065"/>
    </source>
</evidence>
<keyword evidence="4 14" id="KW-1134">Transmembrane beta strand</keyword>
<evidence type="ECO:0000259" key="18">
    <source>
        <dbReference type="Pfam" id="PF07715"/>
    </source>
</evidence>
<evidence type="ECO:0000256" key="1">
    <source>
        <dbReference type="ARBA" id="ARBA00004571"/>
    </source>
</evidence>
<feature type="chain" id="PRO_5013251445" description="Ligand-gated channel protein" evidence="16">
    <location>
        <begin position="24"/>
        <end position="679"/>
    </location>
</feature>
<evidence type="ECO:0000259" key="17">
    <source>
        <dbReference type="Pfam" id="PF00593"/>
    </source>
</evidence>
<dbReference type="Pfam" id="PF00593">
    <property type="entry name" value="TonB_dep_Rec_b-barrel"/>
    <property type="match status" value="1"/>
</dbReference>
<comment type="caution">
    <text evidence="19">The sequence shown here is derived from an EMBL/GenBank/DDBJ whole genome shotgun (WGS) entry which is preliminary data.</text>
</comment>
<dbReference type="Proteomes" id="UP000188602">
    <property type="component" value="Unassembled WGS sequence"/>
</dbReference>
<dbReference type="InterPro" id="IPR036942">
    <property type="entry name" value="Beta-barrel_TonB_sf"/>
</dbReference>
<dbReference type="Gene3D" id="2.170.130.10">
    <property type="entry name" value="TonB-dependent receptor, plug domain"/>
    <property type="match status" value="1"/>
</dbReference>
<feature type="signal peptide" evidence="16">
    <location>
        <begin position="1"/>
        <end position="23"/>
    </location>
</feature>
<dbReference type="PANTHER" id="PTHR32552">
    <property type="entry name" value="FERRICHROME IRON RECEPTOR-RELATED"/>
    <property type="match status" value="1"/>
</dbReference>
<evidence type="ECO:0000256" key="14">
    <source>
        <dbReference type="PROSITE-ProRule" id="PRU01360"/>
    </source>
</evidence>
<evidence type="ECO:0000256" key="16">
    <source>
        <dbReference type="SAM" id="SignalP"/>
    </source>
</evidence>
<evidence type="ECO:0000256" key="4">
    <source>
        <dbReference type="ARBA" id="ARBA00022452"/>
    </source>
</evidence>
<proteinExistence type="inferred from homology"/>
<protein>
    <recommendedName>
        <fullName evidence="21">Ligand-gated channel protein</fullName>
    </recommendedName>
</protein>
<keyword evidence="6 14" id="KW-0812">Transmembrane</keyword>
<dbReference type="GO" id="GO:0015344">
    <property type="term" value="F:siderophore uptake transmembrane transporter activity"/>
    <property type="evidence" value="ECO:0007669"/>
    <property type="project" value="TreeGrafter"/>
</dbReference>
<dbReference type="EMBL" id="MLHQ01000020">
    <property type="protein sequence ID" value="OOF58186.1"/>
    <property type="molecule type" value="Genomic_DNA"/>
</dbReference>
<dbReference type="PROSITE" id="PS52016">
    <property type="entry name" value="TONB_DEPENDENT_REC_3"/>
    <property type="match status" value="1"/>
</dbReference>
<dbReference type="PANTHER" id="PTHR32552:SF68">
    <property type="entry name" value="FERRICHROME OUTER MEMBRANE TRANSPORTER_PHAGE RECEPTOR"/>
    <property type="match status" value="1"/>
</dbReference>
<dbReference type="InterPro" id="IPR012910">
    <property type="entry name" value="Plug_dom"/>
</dbReference>
<reference evidence="19 20" key="1">
    <citation type="submission" date="2016-10" db="EMBL/GenBank/DDBJ databases">
        <title>Rodentibacter gen. nov. and new species.</title>
        <authorList>
            <person name="Christensen H."/>
        </authorList>
    </citation>
    <scope>NUCLEOTIDE SEQUENCE [LARGE SCALE GENOMIC DNA]</scope>
    <source>
        <strain evidence="19 20">Ac151</strain>
    </source>
</reference>
<dbReference type="InterPro" id="IPR037066">
    <property type="entry name" value="Plug_dom_sf"/>
</dbReference>
<dbReference type="NCBIfam" id="TIGR01783">
    <property type="entry name" value="TonB-siderophor"/>
    <property type="match status" value="1"/>
</dbReference>
<evidence type="ECO:0000256" key="2">
    <source>
        <dbReference type="ARBA" id="ARBA00009810"/>
    </source>
</evidence>
<evidence type="ECO:0000256" key="12">
    <source>
        <dbReference type="ARBA" id="ARBA00023170"/>
    </source>
</evidence>
<dbReference type="InterPro" id="IPR000531">
    <property type="entry name" value="Beta-barrel_TonB"/>
</dbReference>
<keyword evidence="7 16" id="KW-0732">Signal</keyword>
<dbReference type="STRING" id="1907939.BKL49_07835"/>
<evidence type="ECO:0000313" key="20">
    <source>
        <dbReference type="Proteomes" id="UP000188602"/>
    </source>
</evidence>
<evidence type="ECO:0000256" key="7">
    <source>
        <dbReference type="ARBA" id="ARBA00022729"/>
    </source>
</evidence>
<dbReference type="Pfam" id="PF07715">
    <property type="entry name" value="Plug"/>
    <property type="match status" value="1"/>
</dbReference>
<dbReference type="InterPro" id="IPR039426">
    <property type="entry name" value="TonB-dep_rcpt-like"/>
</dbReference>
<keyword evidence="13 14" id="KW-0998">Cell outer membrane</keyword>
<keyword evidence="3 14" id="KW-0813">Transport</keyword>
<keyword evidence="5" id="KW-0410">Iron transport</keyword>
<dbReference type="OrthoDB" id="127311at2"/>
<keyword evidence="20" id="KW-1185">Reference proteome</keyword>
<dbReference type="SUPFAM" id="SSF56935">
    <property type="entry name" value="Porins"/>
    <property type="match status" value="1"/>
</dbReference>
<dbReference type="RefSeq" id="WP_077424265.1">
    <property type="nucleotide sequence ID" value="NZ_MLHQ01000020.1"/>
</dbReference>
<name>A0A1V3JMX2_9PAST</name>
<gene>
    <name evidence="19" type="ORF">BKL49_07835</name>
</gene>
<dbReference type="CDD" id="cd01347">
    <property type="entry name" value="ligand_gated_channel"/>
    <property type="match status" value="1"/>
</dbReference>
<feature type="domain" description="TonB-dependent receptor-like beta-barrel" evidence="17">
    <location>
        <begin position="224"/>
        <end position="649"/>
    </location>
</feature>